<dbReference type="GO" id="GO:0006310">
    <property type="term" value="P:DNA recombination"/>
    <property type="evidence" value="ECO:0007669"/>
    <property type="project" value="UniProtKB-KW"/>
</dbReference>
<dbReference type="Pfam" id="PF01385">
    <property type="entry name" value="OrfB_IS605"/>
    <property type="match status" value="1"/>
</dbReference>
<keyword evidence="4" id="KW-0479">Metal-binding</keyword>
<dbReference type="InterPro" id="IPR001959">
    <property type="entry name" value="Transposase"/>
</dbReference>
<accession>A0A078MKF3</accession>
<evidence type="ECO:0000259" key="11">
    <source>
        <dbReference type="Pfam" id="PF12323"/>
    </source>
</evidence>
<evidence type="ECO:0000256" key="2">
    <source>
        <dbReference type="ARBA" id="ARBA00011044"/>
    </source>
</evidence>
<comment type="similarity">
    <text evidence="2">In the N-terminal section; belongs to the transposase 2 family.</text>
</comment>
<feature type="domain" description="Transposase putative helix-turn-helix" evidence="11">
    <location>
        <begin position="4"/>
        <end position="47"/>
    </location>
</feature>
<dbReference type="GO" id="GO:0032196">
    <property type="term" value="P:transposition"/>
    <property type="evidence" value="ECO:0007669"/>
    <property type="project" value="UniProtKB-KW"/>
</dbReference>
<feature type="domain" description="Probable transposase IS891/IS1136/IS1341" evidence="9">
    <location>
        <begin position="165"/>
        <end position="277"/>
    </location>
</feature>
<evidence type="ECO:0000256" key="3">
    <source>
        <dbReference type="ARBA" id="ARBA00022578"/>
    </source>
</evidence>
<sequence length="362" mass="42109">MAMITYKFKLEPTAEQQKKIVETLHLCRWLYNTCLEQRIQTYKQQKKSISFYTQKKELPLLKKELPIFKTVHSQVLQNVLERLDKAYQAFFKRLAKGGKAGFPRFQGKNRFHSFTYTQSGFQLKKKYLYLSKIGEVRIKQHRQIQGNIKTCAVVHKNGQFYACFSCEVETKKSFKTNQVVGVDMGITHLAITSDGQFFDNPKHLRKSERRLKRRQRSVSKKKKGSNRRKKAVHLLAKCHEHIANQRKDTAHKISRQLVNGYDVIVFEDLNIQGMVKNHKLAKSIVDSAWRQLIQITTYKAENAGKQVIEVNPYHTSQVCSNCGQLVKKTLAERKHRCKCGYQEHRDVNAAKNILKLGLQKIA</sequence>
<keyword evidence="5" id="KW-0862">Zinc</keyword>
<dbReference type="InterPro" id="IPR021027">
    <property type="entry name" value="Transposase_put_HTH"/>
</dbReference>
<dbReference type="NCBIfam" id="TIGR01766">
    <property type="entry name" value="IS200/IS605 family accessory protein TnpB-like domain"/>
    <property type="match status" value="1"/>
</dbReference>
<evidence type="ECO:0000256" key="8">
    <source>
        <dbReference type="SAM" id="MobiDB-lite"/>
    </source>
</evidence>
<dbReference type="AlphaFoldDB" id="A0A078MKF3"/>
<keyword evidence="7" id="KW-0233">DNA recombination</keyword>
<organism evidence="12">
    <name type="scientific">Metalysinibacillus saudimassiliensis</name>
    <dbReference type="NCBI Taxonomy" id="1461583"/>
    <lineage>
        <taxon>Bacteria</taxon>
        <taxon>Bacillati</taxon>
        <taxon>Bacillota</taxon>
        <taxon>Bacilli</taxon>
        <taxon>Bacillales</taxon>
        <taxon>Caryophanaceae</taxon>
        <taxon>Metalysinibacillus</taxon>
    </lineage>
</organism>
<evidence type="ECO:0000313" key="12">
    <source>
        <dbReference type="EMBL" id="CEA05917.1"/>
    </source>
</evidence>
<reference evidence="12" key="1">
    <citation type="submission" date="2014-07" db="EMBL/GenBank/DDBJ databases">
        <authorList>
            <person name="Urmite Genomes Urmite Genomes"/>
        </authorList>
    </citation>
    <scope>NUCLEOTIDE SEQUENCE</scope>
    <source>
        <strain evidence="12">13S34_air</strain>
    </source>
</reference>
<feature type="region of interest" description="Disordered" evidence="8">
    <location>
        <begin position="202"/>
        <end position="230"/>
    </location>
</feature>
<name>A0A078MKF3_9BACL</name>
<dbReference type="PANTHER" id="PTHR30405">
    <property type="entry name" value="TRANSPOSASE"/>
    <property type="match status" value="1"/>
</dbReference>
<dbReference type="Pfam" id="PF12323">
    <property type="entry name" value="HTH_OrfB_IS605"/>
    <property type="match status" value="1"/>
</dbReference>
<dbReference type="InterPro" id="IPR051399">
    <property type="entry name" value="RNA-guided_DNA_endo/Transpos"/>
</dbReference>
<gene>
    <name evidence="12" type="ORF">BN1050_02714</name>
</gene>
<feature type="compositionally biased region" description="Basic residues" evidence="8">
    <location>
        <begin position="203"/>
        <end position="230"/>
    </location>
</feature>
<evidence type="ECO:0000256" key="5">
    <source>
        <dbReference type="ARBA" id="ARBA00022833"/>
    </source>
</evidence>
<evidence type="ECO:0000256" key="4">
    <source>
        <dbReference type="ARBA" id="ARBA00022723"/>
    </source>
</evidence>
<dbReference type="GO" id="GO:0003677">
    <property type="term" value="F:DNA binding"/>
    <property type="evidence" value="ECO:0007669"/>
    <property type="project" value="UniProtKB-KW"/>
</dbReference>
<evidence type="ECO:0000256" key="6">
    <source>
        <dbReference type="ARBA" id="ARBA00023125"/>
    </source>
</evidence>
<dbReference type="HOGENOM" id="CLU_032903_0_1_9"/>
<dbReference type="PANTHER" id="PTHR30405:SF11">
    <property type="entry name" value="RNA-GUIDED DNA ENDONUCLEASE RV2885C-RELATED"/>
    <property type="match status" value="1"/>
</dbReference>
<dbReference type="PATRIC" id="fig|1461583.4.peg.2607"/>
<dbReference type="Pfam" id="PF07282">
    <property type="entry name" value="Cas12f1-like_TNB"/>
    <property type="match status" value="1"/>
</dbReference>
<keyword evidence="3" id="KW-0815">Transposition</keyword>
<protein>
    <submittedName>
        <fullName evidence="12">Putative transposase</fullName>
    </submittedName>
</protein>
<dbReference type="EMBL" id="LN483080">
    <property type="protein sequence ID" value="CEA05917.1"/>
    <property type="molecule type" value="Genomic_DNA"/>
</dbReference>
<evidence type="ECO:0000256" key="1">
    <source>
        <dbReference type="ARBA" id="ARBA00008761"/>
    </source>
</evidence>
<evidence type="ECO:0000259" key="9">
    <source>
        <dbReference type="Pfam" id="PF01385"/>
    </source>
</evidence>
<dbReference type="GO" id="GO:0046872">
    <property type="term" value="F:metal ion binding"/>
    <property type="evidence" value="ECO:0007669"/>
    <property type="project" value="UniProtKB-KW"/>
</dbReference>
<dbReference type="NCBIfam" id="NF040570">
    <property type="entry name" value="guided_TnpB"/>
    <property type="match status" value="1"/>
</dbReference>
<proteinExistence type="inferred from homology"/>
<keyword evidence="6" id="KW-0238">DNA-binding</keyword>
<feature type="domain" description="Cas12f1-like TNB" evidence="10">
    <location>
        <begin position="289"/>
        <end position="353"/>
    </location>
</feature>
<comment type="similarity">
    <text evidence="1">In the C-terminal section; belongs to the transposase 35 family.</text>
</comment>
<evidence type="ECO:0000259" key="10">
    <source>
        <dbReference type="Pfam" id="PF07282"/>
    </source>
</evidence>
<dbReference type="InterPro" id="IPR010095">
    <property type="entry name" value="Cas12f1-like_TNB"/>
</dbReference>
<evidence type="ECO:0000256" key="7">
    <source>
        <dbReference type="ARBA" id="ARBA00023172"/>
    </source>
</evidence>